<proteinExistence type="predicted"/>
<keyword evidence="3" id="KW-1185">Reference proteome</keyword>
<feature type="transmembrane region" description="Helical" evidence="1">
    <location>
        <begin position="176"/>
        <end position="202"/>
    </location>
</feature>
<feature type="transmembrane region" description="Helical" evidence="1">
    <location>
        <begin position="102"/>
        <end position="123"/>
    </location>
</feature>
<protein>
    <submittedName>
        <fullName evidence="2">Uncharacterized protein</fullName>
    </submittedName>
</protein>
<gene>
    <name evidence="2" type="ORF">IQ241_04905</name>
</gene>
<feature type="transmembrane region" description="Helical" evidence="1">
    <location>
        <begin position="431"/>
        <end position="455"/>
    </location>
</feature>
<accession>A0A8J7DKP2</accession>
<feature type="transmembrane region" description="Helical" evidence="1">
    <location>
        <begin position="357"/>
        <end position="376"/>
    </location>
</feature>
<dbReference type="Proteomes" id="UP000636505">
    <property type="component" value="Unassembled WGS sequence"/>
</dbReference>
<dbReference type="EMBL" id="JADEXG010000007">
    <property type="protein sequence ID" value="MBE9076641.1"/>
    <property type="molecule type" value="Genomic_DNA"/>
</dbReference>
<feature type="transmembrane region" description="Helical" evidence="1">
    <location>
        <begin position="214"/>
        <end position="232"/>
    </location>
</feature>
<keyword evidence="1" id="KW-0472">Membrane</keyword>
<feature type="transmembrane region" description="Helical" evidence="1">
    <location>
        <begin position="495"/>
        <end position="517"/>
    </location>
</feature>
<evidence type="ECO:0000256" key="1">
    <source>
        <dbReference type="SAM" id="Phobius"/>
    </source>
</evidence>
<dbReference type="AlphaFoldDB" id="A0A8J7DKP2"/>
<feature type="transmembrane region" description="Helical" evidence="1">
    <location>
        <begin position="467"/>
        <end position="488"/>
    </location>
</feature>
<reference evidence="2" key="1">
    <citation type="submission" date="2020-10" db="EMBL/GenBank/DDBJ databases">
        <authorList>
            <person name="Castelo-Branco R."/>
            <person name="Eusebio N."/>
            <person name="Adriana R."/>
            <person name="Vieira A."/>
            <person name="Brugerolle De Fraissinette N."/>
            <person name="Rezende De Castro R."/>
            <person name="Schneider M.P."/>
            <person name="Vasconcelos V."/>
            <person name="Leao P.N."/>
        </authorList>
    </citation>
    <scope>NUCLEOTIDE SEQUENCE</scope>
    <source>
        <strain evidence="2">LEGE 07310</strain>
    </source>
</reference>
<dbReference type="RefSeq" id="WP_193905301.1">
    <property type="nucleotide sequence ID" value="NZ_JADEXG010000007.1"/>
</dbReference>
<evidence type="ECO:0000313" key="2">
    <source>
        <dbReference type="EMBL" id="MBE9076641.1"/>
    </source>
</evidence>
<evidence type="ECO:0000313" key="3">
    <source>
        <dbReference type="Proteomes" id="UP000636505"/>
    </source>
</evidence>
<feature type="transmembrane region" description="Helical" evidence="1">
    <location>
        <begin position="546"/>
        <end position="564"/>
    </location>
</feature>
<feature type="transmembrane region" description="Helical" evidence="1">
    <location>
        <begin position="35"/>
        <end position="52"/>
    </location>
</feature>
<comment type="caution">
    <text evidence="2">The sequence shown here is derived from an EMBL/GenBank/DDBJ whole genome shotgun (WGS) entry which is preliminary data.</text>
</comment>
<sequence>MSYKLPQLSEMAFDRVGHHNPQLLREWQGRLRWRNLLLTFSLSFGIQGLLLLKRLAQLPSSRLFINTQYCLQYDPHQGCQLGADQQPLIDWPLVWADVFRDLSFVLVWVLIIGGIFLLAADLSKENRRGTLNFLRMSPLRGRRILLGKLLGVPILLYLGIAAMLPLHLATGLMGSYPVGIVLAFYGVLGAIALCFYSAALWFALLAEGLQGFQTWLISGLSAGLLLLSWQLWHFNLSGDWFYLFNPLHILADWEVKGWGQQSAWPFIGSDLNGFRQLGWFFMPVGSHRGWVLAFALANALLLGLWFWVALERKFQTPANTALGKQQSYGLTLCLSLIIMGFETQHPFNLPSALDTVFSYRISMVIWAVLLMFLLLPSKQLLLDWARYRHHQPHRASQPTSRNPSRKQAQSSSRRQQSLIVDLLCHDGSPPAFALAINLGIIAGVFLLGIGLSALISPVTDPVDAVMAWGFCAAVLLICSLVVQWIALANLLHWRWLASGAVAAIIVGWPLVLSLTGIDPYRGAMGYLWLTTAFPQAVLDMANGSEIFLAIAAHLVLISGLSLGLGRRCQILGQSEWKALMDQGSRREYLRP</sequence>
<keyword evidence="1" id="KW-0812">Transmembrane</keyword>
<feature type="transmembrane region" description="Helical" evidence="1">
    <location>
        <begin position="144"/>
        <end position="164"/>
    </location>
</feature>
<feature type="transmembrane region" description="Helical" evidence="1">
    <location>
        <begin position="289"/>
        <end position="308"/>
    </location>
</feature>
<feature type="transmembrane region" description="Helical" evidence="1">
    <location>
        <begin position="328"/>
        <end position="345"/>
    </location>
</feature>
<organism evidence="2 3">
    <name type="scientific">Vasconcelosia minhoensis LEGE 07310</name>
    <dbReference type="NCBI Taxonomy" id="915328"/>
    <lineage>
        <taxon>Bacteria</taxon>
        <taxon>Bacillati</taxon>
        <taxon>Cyanobacteriota</taxon>
        <taxon>Cyanophyceae</taxon>
        <taxon>Nodosilineales</taxon>
        <taxon>Cymatolegaceae</taxon>
        <taxon>Vasconcelosia</taxon>
        <taxon>Vasconcelosia minhoensis</taxon>
    </lineage>
</organism>
<keyword evidence="1" id="KW-1133">Transmembrane helix</keyword>
<name>A0A8J7DKP2_9CYAN</name>